<feature type="domain" description="Fumarylacetoacetase-like C-terminal" evidence="14">
    <location>
        <begin position="134"/>
        <end position="396"/>
    </location>
</feature>
<dbReference type="RefSeq" id="WP_046133729.1">
    <property type="nucleotide sequence ID" value="NZ_FQVC01000003.1"/>
</dbReference>
<comment type="cofactor">
    <cofactor evidence="2 13">
        <name>Mg(2+)</name>
        <dbReference type="ChEBI" id="CHEBI:18420"/>
    </cofactor>
</comment>
<reference evidence="17 19" key="2">
    <citation type="submission" date="2016-11" db="EMBL/GenBank/DDBJ databases">
        <authorList>
            <person name="Jaros S."/>
            <person name="Januszkiewicz K."/>
            <person name="Wedrychowicz H."/>
        </authorList>
    </citation>
    <scope>NUCLEOTIDE SEQUENCE [LARGE SCALE GENOMIC DNA]</scope>
    <source>
        <strain evidence="17 19">DSM 17137</strain>
    </source>
</reference>
<comment type="pathway">
    <text evidence="3">Amino-acid degradation; L-phenylalanine degradation; acetoacetate and fumarate from L-phenylalanine: step 6/6.</text>
</comment>
<feature type="domain" description="Fumarylacetoacetase N-terminal" evidence="15">
    <location>
        <begin position="19"/>
        <end position="121"/>
    </location>
</feature>
<feature type="active site" description="Proton acceptor" evidence="11">
    <location>
        <position position="136"/>
    </location>
</feature>
<dbReference type="SUPFAM" id="SSF63433">
    <property type="entry name" value="Fumarylacetoacetate hydrolase, FAH, N-terminal domain"/>
    <property type="match status" value="1"/>
</dbReference>
<dbReference type="STRING" id="1121477.SAMN02745223_01385"/>
<dbReference type="InterPro" id="IPR005959">
    <property type="entry name" value="Fumarylacetoacetase"/>
</dbReference>
<dbReference type="OrthoDB" id="3766879at2"/>
<evidence type="ECO:0000256" key="6">
    <source>
        <dbReference type="ARBA" id="ARBA00022801"/>
    </source>
</evidence>
<dbReference type="PANTHER" id="PTHR43069">
    <property type="entry name" value="FUMARYLACETOACETASE"/>
    <property type="match status" value="1"/>
</dbReference>
<feature type="binding site" evidence="13">
    <location>
        <position position="204"/>
    </location>
    <ligand>
        <name>Ca(2+)</name>
        <dbReference type="ChEBI" id="CHEBI:29108"/>
    </ligand>
</feature>
<keyword evidence="6 17" id="KW-0378">Hydrolase</keyword>
<evidence type="ECO:0000256" key="11">
    <source>
        <dbReference type="PIRSR" id="PIRSR605959-1"/>
    </source>
</evidence>
<dbReference type="SUPFAM" id="SSF56529">
    <property type="entry name" value="FAH"/>
    <property type="match status" value="1"/>
</dbReference>
<evidence type="ECO:0000313" key="16">
    <source>
        <dbReference type="EMBL" id="KKB86399.1"/>
    </source>
</evidence>
<organism evidence="16 18">
    <name type="scientific">Devosia limi DSM 17137</name>
    <dbReference type="NCBI Taxonomy" id="1121477"/>
    <lineage>
        <taxon>Bacteria</taxon>
        <taxon>Pseudomonadati</taxon>
        <taxon>Pseudomonadota</taxon>
        <taxon>Alphaproteobacteria</taxon>
        <taxon>Hyphomicrobiales</taxon>
        <taxon>Devosiaceae</taxon>
        <taxon>Devosia</taxon>
    </lineage>
</organism>
<feature type="binding site" evidence="13">
    <location>
        <position position="236"/>
    </location>
    <ligand>
        <name>Mg(2+)</name>
        <dbReference type="ChEBI" id="CHEBI:18420"/>
    </ligand>
</feature>
<dbReference type="GO" id="GO:0006572">
    <property type="term" value="P:L-tyrosine catabolic process"/>
    <property type="evidence" value="ECO:0007669"/>
    <property type="project" value="UniProtKB-KW"/>
</dbReference>
<proteinExistence type="predicted"/>
<feature type="binding site" evidence="13">
    <location>
        <position position="256"/>
    </location>
    <ligand>
        <name>Mg(2+)</name>
        <dbReference type="ChEBI" id="CHEBI:18420"/>
    </ligand>
</feature>
<evidence type="ECO:0000256" key="12">
    <source>
        <dbReference type="PIRSR" id="PIRSR605959-2"/>
    </source>
</evidence>
<evidence type="ECO:0000256" key="7">
    <source>
        <dbReference type="ARBA" id="ARBA00022837"/>
    </source>
</evidence>
<dbReference type="NCBIfam" id="TIGR01266">
    <property type="entry name" value="fum_ac_acetase"/>
    <property type="match status" value="1"/>
</dbReference>
<evidence type="ECO:0000313" key="17">
    <source>
        <dbReference type="EMBL" id="SHE90407.1"/>
    </source>
</evidence>
<dbReference type="Pfam" id="PF09298">
    <property type="entry name" value="FAA_hydrolase_N"/>
    <property type="match status" value="1"/>
</dbReference>
<evidence type="ECO:0000256" key="5">
    <source>
        <dbReference type="ARBA" id="ARBA00022723"/>
    </source>
</evidence>
<dbReference type="Gene3D" id="2.30.30.230">
    <property type="entry name" value="Fumarylacetoacetase, N-terminal domain"/>
    <property type="match status" value="1"/>
</dbReference>
<feature type="binding site" evidence="12">
    <location>
        <position position="131"/>
    </location>
    <ligand>
        <name>substrate</name>
    </ligand>
</feature>
<dbReference type="InterPro" id="IPR011234">
    <property type="entry name" value="Fumarylacetoacetase-like_C"/>
</dbReference>
<dbReference type="InterPro" id="IPR015377">
    <property type="entry name" value="Fumarylacetoacetase_N"/>
</dbReference>
<name>A0A0F5LW36_9HYPH</name>
<keyword evidence="5 13" id="KW-0479">Metal-binding</keyword>
<keyword evidence="10" id="KW-0585">Phenylalanine catabolism</keyword>
<dbReference type="InterPro" id="IPR036663">
    <property type="entry name" value="Fumarylacetoacetase_C_sf"/>
</dbReference>
<dbReference type="AlphaFoldDB" id="A0A0F5LW36"/>
<protein>
    <recommendedName>
        <fullName evidence="4">fumarylacetoacetase</fullName>
        <ecNumber evidence="4">3.7.1.2</ecNumber>
    </recommendedName>
</protein>
<dbReference type="PATRIC" id="fig|1121477.3.peg.1494"/>
<feature type="binding site" evidence="12">
    <location>
        <position position="243"/>
    </location>
    <ligand>
        <name>substrate</name>
    </ligand>
</feature>
<accession>A0A0F5LW36</accession>
<dbReference type="Proteomes" id="UP000184533">
    <property type="component" value="Unassembled WGS sequence"/>
</dbReference>
<feature type="binding site" evidence="12">
    <location>
        <position position="145"/>
    </location>
    <ligand>
        <name>substrate</name>
    </ligand>
</feature>
<evidence type="ECO:0000313" key="18">
    <source>
        <dbReference type="Proteomes" id="UP000033608"/>
    </source>
</evidence>
<sequence length="423" mass="45826">MRHSWVLGANEPECDFPLANLPYGVFSTPGSAPRCGVAIGDSVVDLAALSDAGLLGAVAADCGFEQDTINAFMAQGRTVWDAIRADLTELLAKDGRAALRDNARLRETALLPLGSVSLHLPFRVGGYTDFFAGRQHAVNSGTILRGANNALTPNWPHMPIAYNGRASSVVVSGTPVRRPLGQFLVEGEEGPHFGPSRRLDIEVEFGVVVGKPTAHGDILSVAEAHDHIFGFVLLNDWSARDIQRWEGQPLGPFQSKASATTISPWVVPQAALAAFRVQSPERDVPLLPYLHEQADYCFDINIEAWLGTDSVEPARLVSTNTRHLYYSAPQLLAHHSISGCRMQVGDLLGSGTISGPERPQFGCMMEQSWGGRDPIQLDNGLERIFLEDGDSVRMTGWAQGEGYRIGFGVCDGQILPAHAWPKR</sequence>
<feature type="binding site" evidence="13">
    <location>
        <position position="129"/>
    </location>
    <ligand>
        <name>Ca(2+)</name>
        <dbReference type="ChEBI" id="CHEBI:29108"/>
    </ligand>
</feature>
<evidence type="ECO:0000256" key="10">
    <source>
        <dbReference type="ARBA" id="ARBA00023232"/>
    </source>
</evidence>
<dbReference type="PANTHER" id="PTHR43069:SF2">
    <property type="entry name" value="FUMARYLACETOACETASE"/>
    <property type="match status" value="1"/>
</dbReference>
<dbReference type="Pfam" id="PF01557">
    <property type="entry name" value="FAA_hydrolase"/>
    <property type="match status" value="1"/>
</dbReference>
<gene>
    <name evidence="17" type="ORF">SAMN02745223_01385</name>
    <name evidence="16" type="ORF">VW29_02190</name>
</gene>
<keyword evidence="8 13" id="KW-0460">Magnesium</keyword>
<dbReference type="GO" id="GO:0006559">
    <property type="term" value="P:L-phenylalanine catabolic process"/>
    <property type="evidence" value="ECO:0007669"/>
    <property type="project" value="UniProtKB-UniPathway"/>
</dbReference>
<evidence type="ECO:0000256" key="8">
    <source>
        <dbReference type="ARBA" id="ARBA00022842"/>
    </source>
</evidence>
<dbReference type="GO" id="GO:0046872">
    <property type="term" value="F:metal ion binding"/>
    <property type="evidence" value="ECO:0007669"/>
    <property type="project" value="UniProtKB-KW"/>
</dbReference>
<feature type="binding site" evidence="12">
    <location>
        <position position="352"/>
    </location>
    <ligand>
        <name>substrate</name>
    </ligand>
</feature>
<dbReference type="GO" id="GO:0004334">
    <property type="term" value="F:fumarylacetoacetase activity"/>
    <property type="evidence" value="ECO:0007669"/>
    <property type="project" value="UniProtKB-EC"/>
</dbReference>
<keyword evidence="9" id="KW-0828">Tyrosine catabolism</keyword>
<comment type="cofactor">
    <cofactor evidence="1 13">
        <name>Ca(2+)</name>
        <dbReference type="ChEBI" id="CHEBI:29108"/>
    </cofactor>
</comment>
<evidence type="ECO:0000256" key="9">
    <source>
        <dbReference type="ARBA" id="ARBA00022878"/>
    </source>
</evidence>
<dbReference type="GO" id="GO:1902000">
    <property type="term" value="P:homogentisate catabolic process"/>
    <property type="evidence" value="ECO:0007669"/>
    <property type="project" value="TreeGrafter"/>
</dbReference>
<evidence type="ECO:0000259" key="15">
    <source>
        <dbReference type="Pfam" id="PF09298"/>
    </source>
</evidence>
<dbReference type="Proteomes" id="UP000033608">
    <property type="component" value="Unassembled WGS sequence"/>
</dbReference>
<dbReference type="Gene3D" id="3.90.850.10">
    <property type="entry name" value="Fumarylacetoacetase-like, C-terminal domain"/>
    <property type="match status" value="1"/>
</dbReference>
<dbReference type="UniPathway" id="UPA00139">
    <property type="reaction ID" value="UER00341"/>
</dbReference>
<evidence type="ECO:0000256" key="13">
    <source>
        <dbReference type="PIRSR" id="PIRSR605959-3"/>
    </source>
</evidence>
<feature type="binding site" evidence="13">
    <location>
        <position position="260"/>
    </location>
    <ligand>
        <name>Mg(2+)</name>
        <dbReference type="ChEBI" id="CHEBI:18420"/>
    </ligand>
</feature>
<evidence type="ECO:0000256" key="3">
    <source>
        <dbReference type="ARBA" id="ARBA00004782"/>
    </source>
</evidence>
<dbReference type="EMBL" id="FQVC01000003">
    <property type="protein sequence ID" value="SHE90407.1"/>
    <property type="molecule type" value="Genomic_DNA"/>
</dbReference>
<reference evidence="16 18" key="1">
    <citation type="submission" date="2015-03" db="EMBL/GenBank/DDBJ databases">
        <authorList>
            <person name="Hassan Y.I."/>
            <person name="Lepp D."/>
            <person name="Zhou T."/>
        </authorList>
    </citation>
    <scope>NUCLEOTIDE SEQUENCE [LARGE SCALE GENOMIC DNA]</scope>
    <source>
        <strain evidence="16 18">DSM 17137</strain>
    </source>
</reference>
<keyword evidence="7 13" id="KW-0106">Calcium</keyword>
<dbReference type="EC" id="3.7.1.2" evidence="4"/>
<evidence type="ECO:0000256" key="2">
    <source>
        <dbReference type="ARBA" id="ARBA00001946"/>
    </source>
</evidence>
<feature type="binding site" evidence="13">
    <location>
        <position position="202"/>
    </location>
    <ligand>
        <name>Ca(2+)</name>
        <dbReference type="ChEBI" id="CHEBI:29108"/>
    </ligand>
</feature>
<evidence type="ECO:0000259" key="14">
    <source>
        <dbReference type="Pfam" id="PF01557"/>
    </source>
</evidence>
<evidence type="ECO:0000256" key="4">
    <source>
        <dbReference type="ARBA" id="ARBA00012094"/>
    </source>
</evidence>
<keyword evidence="18" id="KW-1185">Reference proteome</keyword>
<dbReference type="InterPro" id="IPR036462">
    <property type="entry name" value="Fumarylacetoacetase_N_sf"/>
</dbReference>
<evidence type="ECO:0000256" key="1">
    <source>
        <dbReference type="ARBA" id="ARBA00001913"/>
    </source>
</evidence>
<dbReference type="EMBL" id="LAJF01000036">
    <property type="protein sequence ID" value="KKB86399.1"/>
    <property type="molecule type" value="Genomic_DNA"/>
</dbReference>
<feature type="binding site" evidence="13">
    <location>
        <position position="236"/>
    </location>
    <ligand>
        <name>Ca(2+)</name>
        <dbReference type="ChEBI" id="CHEBI:29108"/>
    </ligand>
</feature>
<evidence type="ECO:0000313" key="19">
    <source>
        <dbReference type="Proteomes" id="UP000184533"/>
    </source>
</evidence>